<sequence length="354" mass="38294">MHTHTLRQATKTYIIHFPFLLRAPKSLFVSSLSRNITCTAKIMSDKPITAYQNSVNLPPQSQSLPGLDDNMSPPAEHSKVECWDNDGKPYLKEYQGSGKLNGKKAIITGGDSGIGRSVAIFFAREGADVTLVYLPEEQTDAESARDVIKSTSPHHTTPLLIPTDLSSPDSFQKIIDTHLQHWGGQLDILVNNASKQIMCKKVEDLDPENVESTFRTNILQMIHLTKVAVPYMKRGSSIINTTSVTAYKGSTTMLDYSSTKGAIVTFTRSLSLQLAPRGIRVNGIAPGPVYTPLQPASRPEDNMEGWTVGGTPLHGRAAQPAELGEAYVFLAGPGGNYITGSVVHVNAGQHVGGS</sequence>
<dbReference type="InterPro" id="IPR036291">
    <property type="entry name" value="NAD(P)-bd_dom_sf"/>
</dbReference>
<dbReference type="AlphaFoldDB" id="A0A8H5FIV8"/>
<dbReference type="PANTHER" id="PTHR48107:SF16">
    <property type="entry name" value="NADPH-DEPENDENT ALDEHYDE REDUCTASE 1, CHLOROPLASTIC"/>
    <property type="match status" value="1"/>
</dbReference>
<dbReference type="PRINTS" id="PR00081">
    <property type="entry name" value="GDHRDH"/>
</dbReference>
<dbReference type="EMBL" id="JAACJM010000196">
    <property type="protein sequence ID" value="KAF5338429.1"/>
    <property type="molecule type" value="Genomic_DNA"/>
</dbReference>
<dbReference type="SUPFAM" id="SSF51735">
    <property type="entry name" value="NAD(P)-binding Rossmann-fold domains"/>
    <property type="match status" value="1"/>
</dbReference>
<gene>
    <name evidence="4" type="ORF">D9758_012245</name>
</gene>
<dbReference type="OrthoDB" id="1393670at2759"/>
<dbReference type="GO" id="GO:0016614">
    <property type="term" value="F:oxidoreductase activity, acting on CH-OH group of donors"/>
    <property type="evidence" value="ECO:0007669"/>
    <property type="project" value="UniProtKB-ARBA"/>
</dbReference>
<accession>A0A8H5FIV8</accession>
<dbReference type="PRINTS" id="PR00080">
    <property type="entry name" value="SDRFAMILY"/>
</dbReference>
<dbReference type="Gene3D" id="3.40.50.720">
    <property type="entry name" value="NAD(P)-binding Rossmann-like Domain"/>
    <property type="match status" value="1"/>
</dbReference>
<protein>
    <submittedName>
        <fullName evidence="4">Uncharacterized protein</fullName>
    </submittedName>
</protein>
<organism evidence="4 5">
    <name type="scientific">Tetrapyrgos nigripes</name>
    <dbReference type="NCBI Taxonomy" id="182062"/>
    <lineage>
        <taxon>Eukaryota</taxon>
        <taxon>Fungi</taxon>
        <taxon>Dikarya</taxon>
        <taxon>Basidiomycota</taxon>
        <taxon>Agaricomycotina</taxon>
        <taxon>Agaricomycetes</taxon>
        <taxon>Agaricomycetidae</taxon>
        <taxon>Agaricales</taxon>
        <taxon>Marasmiineae</taxon>
        <taxon>Marasmiaceae</taxon>
        <taxon>Tetrapyrgos</taxon>
    </lineage>
</organism>
<evidence type="ECO:0000313" key="5">
    <source>
        <dbReference type="Proteomes" id="UP000559256"/>
    </source>
</evidence>
<dbReference type="Proteomes" id="UP000559256">
    <property type="component" value="Unassembled WGS sequence"/>
</dbReference>
<name>A0A8H5FIV8_9AGAR</name>
<evidence type="ECO:0000256" key="1">
    <source>
        <dbReference type="ARBA" id="ARBA00006484"/>
    </source>
</evidence>
<comment type="caution">
    <text evidence="4">The sequence shown here is derived from an EMBL/GenBank/DDBJ whole genome shotgun (WGS) entry which is preliminary data.</text>
</comment>
<comment type="similarity">
    <text evidence="1">Belongs to the short-chain dehydrogenases/reductases (SDR) family.</text>
</comment>
<proteinExistence type="inferred from homology"/>
<keyword evidence="5" id="KW-1185">Reference proteome</keyword>
<dbReference type="PROSITE" id="PS00061">
    <property type="entry name" value="ADH_SHORT"/>
    <property type="match status" value="1"/>
</dbReference>
<evidence type="ECO:0000313" key="4">
    <source>
        <dbReference type="EMBL" id="KAF5338429.1"/>
    </source>
</evidence>
<evidence type="ECO:0000256" key="2">
    <source>
        <dbReference type="ARBA" id="ARBA00022857"/>
    </source>
</evidence>
<reference evidence="4 5" key="1">
    <citation type="journal article" date="2020" name="ISME J.">
        <title>Uncovering the hidden diversity of litter-decomposition mechanisms in mushroom-forming fungi.</title>
        <authorList>
            <person name="Floudas D."/>
            <person name="Bentzer J."/>
            <person name="Ahren D."/>
            <person name="Johansson T."/>
            <person name="Persson P."/>
            <person name="Tunlid A."/>
        </authorList>
    </citation>
    <scope>NUCLEOTIDE SEQUENCE [LARGE SCALE GENOMIC DNA]</scope>
    <source>
        <strain evidence="4 5">CBS 291.85</strain>
    </source>
</reference>
<dbReference type="Pfam" id="PF13561">
    <property type="entry name" value="adh_short_C2"/>
    <property type="match status" value="1"/>
</dbReference>
<keyword evidence="3" id="KW-0560">Oxidoreductase</keyword>
<dbReference type="InterPro" id="IPR002347">
    <property type="entry name" value="SDR_fam"/>
</dbReference>
<evidence type="ECO:0000256" key="3">
    <source>
        <dbReference type="ARBA" id="ARBA00023002"/>
    </source>
</evidence>
<dbReference type="PANTHER" id="PTHR48107">
    <property type="entry name" value="NADPH-DEPENDENT ALDEHYDE REDUCTASE-LIKE PROTEIN, CHLOROPLASTIC-RELATED"/>
    <property type="match status" value="1"/>
</dbReference>
<keyword evidence="2" id="KW-0521">NADP</keyword>
<dbReference type="InterPro" id="IPR020904">
    <property type="entry name" value="Sc_DH/Rdtase_CS"/>
</dbReference>
<dbReference type="FunFam" id="3.40.50.720:FF:000084">
    <property type="entry name" value="Short-chain dehydrogenase reductase"/>
    <property type="match status" value="1"/>
</dbReference>